<proteinExistence type="predicted"/>
<organism evidence="1 2">
    <name type="scientific">Hathewaya limosa</name>
    <name type="common">Clostridium limosum</name>
    <dbReference type="NCBI Taxonomy" id="1536"/>
    <lineage>
        <taxon>Bacteria</taxon>
        <taxon>Bacillati</taxon>
        <taxon>Bacillota</taxon>
        <taxon>Clostridia</taxon>
        <taxon>Eubacteriales</taxon>
        <taxon>Clostridiaceae</taxon>
        <taxon>Hathewaya</taxon>
    </lineage>
</organism>
<accession>A0ABU0JNR0</accession>
<protein>
    <submittedName>
        <fullName evidence="1">Uncharacterized protein</fullName>
    </submittedName>
</protein>
<name>A0ABU0JNR0_HATLI</name>
<dbReference type="Proteomes" id="UP001224418">
    <property type="component" value="Unassembled WGS sequence"/>
</dbReference>
<keyword evidence="2" id="KW-1185">Reference proteome</keyword>
<dbReference type="EMBL" id="JAUSWN010000002">
    <property type="protein sequence ID" value="MDQ0478715.1"/>
    <property type="molecule type" value="Genomic_DNA"/>
</dbReference>
<comment type="caution">
    <text evidence="1">The sequence shown here is derived from an EMBL/GenBank/DDBJ whole genome shotgun (WGS) entry which is preliminary data.</text>
</comment>
<reference evidence="1 2" key="1">
    <citation type="submission" date="2023-07" db="EMBL/GenBank/DDBJ databases">
        <title>Genomic Encyclopedia of Type Strains, Phase IV (KMG-IV): sequencing the most valuable type-strain genomes for metagenomic binning, comparative biology and taxonomic classification.</title>
        <authorList>
            <person name="Goeker M."/>
        </authorList>
    </citation>
    <scope>NUCLEOTIDE SEQUENCE [LARGE SCALE GENOMIC DNA]</scope>
    <source>
        <strain evidence="1 2">DSM 1400</strain>
    </source>
</reference>
<sequence>MHYNENNLNIDSDFPIRITKQNSEEIDLIILIGNRCLNLEQDKNISFIKSRIQFPQIKSILIRICTAKDNNVATLHFLQDSSLHSSIVNFEIDYLDKIIIVKEKEKFVQMKIK</sequence>
<gene>
    <name evidence="1" type="ORF">QOZ93_000424</name>
</gene>
<dbReference type="RefSeq" id="WP_307354935.1">
    <property type="nucleotide sequence ID" value="NZ_BAAACJ010000008.1"/>
</dbReference>
<evidence type="ECO:0000313" key="1">
    <source>
        <dbReference type="EMBL" id="MDQ0478715.1"/>
    </source>
</evidence>
<evidence type="ECO:0000313" key="2">
    <source>
        <dbReference type="Proteomes" id="UP001224418"/>
    </source>
</evidence>